<dbReference type="Gene3D" id="2.170.130.10">
    <property type="entry name" value="TonB-dependent receptor, plug domain"/>
    <property type="match status" value="1"/>
</dbReference>
<dbReference type="EMBL" id="JAENRR010000059">
    <property type="protein sequence ID" value="MBK3519246.1"/>
    <property type="molecule type" value="Genomic_DNA"/>
</dbReference>
<dbReference type="Gene3D" id="2.60.40.1120">
    <property type="entry name" value="Carboxypeptidase-like, regulatory domain"/>
    <property type="match status" value="1"/>
</dbReference>
<proteinExistence type="predicted"/>
<dbReference type="InterPro" id="IPR037066">
    <property type="entry name" value="Plug_dom_sf"/>
</dbReference>
<dbReference type="Pfam" id="PF14905">
    <property type="entry name" value="OMP_b-brl_3"/>
    <property type="match status" value="1"/>
</dbReference>
<dbReference type="PANTHER" id="PTHR40980:SF4">
    <property type="entry name" value="TONB-DEPENDENT RECEPTOR-LIKE BETA-BARREL DOMAIN-CONTAINING PROTEIN"/>
    <property type="match status" value="1"/>
</dbReference>
<evidence type="ECO:0000256" key="3">
    <source>
        <dbReference type="ARBA" id="ARBA00023237"/>
    </source>
</evidence>
<dbReference type="InterPro" id="IPR008969">
    <property type="entry name" value="CarboxyPept-like_regulatory"/>
</dbReference>
<sequence length="809" mass="92621">MAKIKNLNKSQSLYNRITFIIILIACCSTQSLSQATTHVKGRVSTPSNKAVPFANVAIFNTHNQIIGGDVTDSLGVFQITDVTEGLYKLQVHFIGFVPYQQDSIYISDLNETDLGTIIIKRQKTRLEEVEVVAERPFMEQSLGQTTINVGEHLSGAGESAIDLMRFVPSVSTDEDNNVLLRGAPVTILVDGVETDLANILEQLPAETVDKLEIITNPSAKYASRNGNGIINIVLKKDKIKGSNGRIQAAVGHPEKWLFGTSYTLRMKKLASYSYVNYNHNTDEQTTETHRTTVLNNNESNLINKGVSKRNMDNLMLRQGFKYQINKSQFIDLRGLYQISTNEFQSFNSSHVYKADSSLKNHTKNTAYGEYKRRYWEVNGRWKKEFKNKSSLNLFAKYEQQFIDNPSHRFIQPYNISDGSVNQSYTTQNRAYPETTTSSRLKFDYEYPISEKLKFETGGIVIQRRAKASNKYLKTKYTYNTDDETFTPSSDSTKSNSFIVNEISPALYSVISTEIKGIYASVGLRYEYTHIEPYSITSDTGLIQQYHKLLPTLQLSTNLGEKFSIGFSWSKRIKQPKYKQLNPFVIYNGLYSKSGGNPQLKPQEINNYELSAHWQLSKHSFSPSLFHKQNTGLISQYQHIIIEDEREVMYRQYLNIGNSQQYGFELNMSNRITESWSLKSNFLIMHQTIKHYAKAHYFNVNDLSYNAKITSDILLPQNFRLQLTGVYESPTNTVSGLKYELYFFDLGLRKSILKKKGALYLKYADALNTLERRKLNDNTPNIHSNTKSKQQSRRLLLSLTYKFNKIRTSK</sequence>
<name>A0ABS1HNI7_9BACT</name>
<comment type="caution">
    <text evidence="5">The sequence shown here is derived from an EMBL/GenBank/DDBJ whole genome shotgun (WGS) entry which is preliminary data.</text>
</comment>
<evidence type="ECO:0000313" key="6">
    <source>
        <dbReference type="Proteomes" id="UP000605676"/>
    </source>
</evidence>
<dbReference type="Pfam" id="PF13620">
    <property type="entry name" value="CarboxypepD_reg"/>
    <property type="match status" value="1"/>
</dbReference>
<feature type="domain" description="Outer membrane protein beta-barrel" evidence="4">
    <location>
        <begin position="385"/>
        <end position="800"/>
    </location>
</feature>
<comment type="subcellular location">
    <subcellularLocation>
        <location evidence="1">Cell outer membrane</location>
    </subcellularLocation>
</comment>
<dbReference type="SUPFAM" id="SSF49464">
    <property type="entry name" value="Carboxypeptidase regulatory domain-like"/>
    <property type="match status" value="1"/>
</dbReference>
<accession>A0ABS1HNI7</accession>
<keyword evidence="2" id="KW-0472">Membrane</keyword>
<keyword evidence="3" id="KW-0998">Cell outer membrane</keyword>
<evidence type="ECO:0000259" key="4">
    <source>
        <dbReference type="Pfam" id="PF14905"/>
    </source>
</evidence>
<dbReference type="Proteomes" id="UP000605676">
    <property type="component" value="Unassembled WGS sequence"/>
</dbReference>
<evidence type="ECO:0000256" key="1">
    <source>
        <dbReference type="ARBA" id="ARBA00004442"/>
    </source>
</evidence>
<organism evidence="5 6">
    <name type="scientific">Carboxylicivirga marina</name>
    <dbReference type="NCBI Taxonomy" id="2800988"/>
    <lineage>
        <taxon>Bacteria</taxon>
        <taxon>Pseudomonadati</taxon>
        <taxon>Bacteroidota</taxon>
        <taxon>Bacteroidia</taxon>
        <taxon>Marinilabiliales</taxon>
        <taxon>Marinilabiliaceae</taxon>
        <taxon>Carboxylicivirga</taxon>
    </lineage>
</organism>
<gene>
    <name evidence="5" type="ORF">JIV24_17995</name>
</gene>
<evidence type="ECO:0000313" key="5">
    <source>
        <dbReference type="EMBL" id="MBK3519246.1"/>
    </source>
</evidence>
<dbReference type="PANTHER" id="PTHR40980">
    <property type="entry name" value="PLUG DOMAIN-CONTAINING PROTEIN"/>
    <property type="match status" value="1"/>
</dbReference>
<dbReference type="SUPFAM" id="SSF56935">
    <property type="entry name" value="Porins"/>
    <property type="match status" value="1"/>
</dbReference>
<dbReference type="InterPro" id="IPR041700">
    <property type="entry name" value="OMP_b-brl_3"/>
</dbReference>
<dbReference type="InterPro" id="IPR036942">
    <property type="entry name" value="Beta-barrel_TonB_sf"/>
</dbReference>
<reference evidence="5 6" key="1">
    <citation type="submission" date="2021-01" db="EMBL/GenBank/DDBJ databases">
        <title>Carboxyliciviraga sp.nov., isolated from coastal sediments.</title>
        <authorList>
            <person name="Lu D."/>
            <person name="Zhang T."/>
        </authorList>
    </citation>
    <scope>NUCLEOTIDE SEQUENCE [LARGE SCALE GENOMIC DNA]</scope>
    <source>
        <strain evidence="5 6">N1Y132</strain>
    </source>
</reference>
<protein>
    <submittedName>
        <fullName evidence="5">TonB-dependent receptor</fullName>
    </submittedName>
</protein>
<dbReference type="Gene3D" id="2.40.170.20">
    <property type="entry name" value="TonB-dependent receptor, beta-barrel domain"/>
    <property type="match status" value="1"/>
</dbReference>
<evidence type="ECO:0000256" key="2">
    <source>
        <dbReference type="ARBA" id="ARBA00023136"/>
    </source>
</evidence>
<keyword evidence="6" id="KW-1185">Reference proteome</keyword>
<keyword evidence="5" id="KW-0675">Receptor</keyword>